<evidence type="ECO:0000313" key="2">
    <source>
        <dbReference type="Proteomes" id="UP000242525"/>
    </source>
</evidence>
<reference evidence="1" key="1">
    <citation type="submission" date="2014-03" db="EMBL/GenBank/DDBJ databases">
        <authorList>
            <person name="Casaregola S."/>
        </authorList>
    </citation>
    <scope>NUCLEOTIDE SEQUENCE [LARGE SCALE GENOMIC DNA]</scope>
    <source>
        <strain evidence="1">CLIB 918</strain>
    </source>
</reference>
<evidence type="ECO:0000313" key="1">
    <source>
        <dbReference type="EMBL" id="CDO56148.1"/>
    </source>
</evidence>
<comment type="caution">
    <text evidence="1">The sequence shown here is derived from an EMBL/GenBank/DDBJ whole genome shotgun (WGS) entry which is preliminary data.</text>
</comment>
<dbReference type="Proteomes" id="UP000242525">
    <property type="component" value="Unassembled WGS sequence"/>
</dbReference>
<proteinExistence type="predicted"/>
<dbReference type="InterPro" id="IPR015943">
    <property type="entry name" value="WD40/YVTN_repeat-like_dom_sf"/>
</dbReference>
<protein>
    <submittedName>
        <fullName evidence="1">Similar to Saccharomyces cerevisiae YFR029W PTR3 Component of the SPS plasma membrane amino acid sensor system (Ssy1p-Ptr3p-Ssy5p)</fullName>
    </submittedName>
</protein>
<dbReference type="STRING" id="1173061.A0A0J9XFS3"/>
<keyword evidence="2" id="KW-1185">Reference proteome</keyword>
<name>A0A0J9XFS3_GEOCN</name>
<gene>
    <name evidence="1" type="ORF">BN980_GECA14s00098g</name>
</gene>
<dbReference type="OrthoDB" id="5324744at2759"/>
<dbReference type="SUPFAM" id="SSF50978">
    <property type="entry name" value="WD40 repeat-like"/>
    <property type="match status" value="1"/>
</dbReference>
<dbReference type="InterPro" id="IPR036322">
    <property type="entry name" value="WD40_repeat_dom_sf"/>
</dbReference>
<dbReference type="AlphaFoldDB" id="A0A0J9XFS3"/>
<dbReference type="Gene3D" id="2.130.10.10">
    <property type="entry name" value="YVTN repeat-like/Quinoprotein amine dehydrogenase"/>
    <property type="match status" value="1"/>
</dbReference>
<sequence length="737" mass="81210">MSTYDGVKVPLPQDVPSPVPAASPFGTLMPSPVSEWGEFLNALEREFMFPLASRPESLQPCPDPAMLTCGCVVSESLYLSLMPPTGSMLKASTICPSCGSPTELLAPVMALRRIYQIVAEKKRQLGLAVLSGRDMGVRPEEVSPQLHTENDGAGGAGSDVERTLAQDDVLSAQLSNIDVNDLTSKYSKSIAPTSDILSIPSSTSSGRKMSLAEIFRSAVTTIQHQQIQQHHQHQQQQLNLDMPDNTIYRIDSLANSGIIDTTNMSYSSQASSSTNEMESISAKITNSTLGFNPAASIISYRSEQREKFFQKCFPMYKKQFQHSLNSRLLLPKAKKFVSTSISPDTTKIAVCTEKKWTAYWTPEDYNDSPTLLASGSSTGEWGDEKINTTNDKHLRPLLSQAQEQVDLTDWSHQIISLSNRYLAIAGSGGILRVYDLKNNGRCVYHNQSKFNIRYMTISPNGSLIACAITGIDNKTKTEQPMIVLHWLHLGDNAPLMTVYYNNNTPEAAVAAEEQQPGVTVQTVETVTITIPYQDVINSLSFSMDQSLLACGTRTTSHILVINVTNPHEPRMMLKTSRYKESNPEYEGITAIQFLPNSRYFAVTSVAQESAYPMVVDSKIKQQQVTVSSRLSMVMRVEKVGSSIHNLAISPRGDAIAFLDKNGLVYLMYSPELDNSAKRIIVAAEVSRAPNYREAASIRFSRLGHALFILDRKGNFYIEDFAAGSPHQAGISKCRILS</sequence>
<accession>A0A0J9XFS3</accession>
<dbReference type="EMBL" id="CCBN010000014">
    <property type="protein sequence ID" value="CDO56148.1"/>
    <property type="molecule type" value="Genomic_DNA"/>
</dbReference>
<organism evidence="1 2">
    <name type="scientific">Geotrichum candidum</name>
    <name type="common">Oospora lactis</name>
    <name type="synonym">Dipodascus geotrichum</name>
    <dbReference type="NCBI Taxonomy" id="1173061"/>
    <lineage>
        <taxon>Eukaryota</taxon>
        <taxon>Fungi</taxon>
        <taxon>Dikarya</taxon>
        <taxon>Ascomycota</taxon>
        <taxon>Saccharomycotina</taxon>
        <taxon>Dipodascomycetes</taxon>
        <taxon>Dipodascales</taxon>
        <taxon>Dipodascaceae</taxon>
        <taxon>Geotrichum</taxon>
    </lineage>
</organism>